<keyword evidence="3" id="KW-0808">Transferase</keyword>
<dbReference type="GO" id="GO:0008168">
    <property type="term" value="F:methyltransferase activity"/>
    <property type="evidence" value="ECO:0007669"/>
    <property type="project" value="UniProtKB-KW"/>
</dbReference>
<evidence type="ECO:0000256" key="3">
    <source>
        <dbReference type="ARBA" id="ARBA00022679"/>
    </source>
</evidence>
<dbReference type="Pfam" id="PF06253">
    <property type="entry name" value="MTTB"/>
    <property type="match status" value="1"/>
</dbReference>
<evidence type="ECO:0000313" key="4">
    <source>
        <dbReference type="EMBL" id="GAI44466.1"/>
    </source>
</evidence>
<comment type="caution">
    <text evidence="4">The sequence shown here is derived from an EMBL/GenBank/DDBJ whole genome shotgun (WGS) entry which is preliminary data.</text>
</comment>
<proteinExistence type="inferred from homology"/>
<evidence type="ECO:0000256" key="1">
    <source>
        <dbReference type="ARBA" id="ARBA00007137"/>
    </source>
</evidence>
<sequence length="263" mass="27818">VIYFIDRDTGEMRRALTRDLVQLVRLVDALEYVHAQSTAIVPADVSEAISDLYRLYIILKNSPKPIVTGAFTKEGLIDMKRMLEAVVGGPEELANAPRAIFDACPSSPLMWSDITCQNLIDCAKYGIPAEIIPAPQMGATSPVSIAGTLVQSNAEFLSGVVISQTVESGAPIIYGGSPVAFDMRYCTTRGGAVESVIAACAAAEIGKNYGVPTHAYLGLSDSKVVDAQSGFESGLGIFLAALTRVNIVSGPGMLACENCQSPR</sequence>
<dbReference type="GO" id="GO:0032259">
    <property type="term" value="P:methylation"/>
    <property type="evidence" value="ECO:0007669"/>
    <property type="project" value="UniProtKB-KW"/>
</dbReference>
<comment type="similarity">
    <text evidence="1">Belongs to the trimethylamine methyltransferase family.</text>
</comment>
<dbReference type="InterPro" id="IPR010426">
    <property type="entry name" value="MTTB_MeTrfase"/>
</dbReference>
<dbReference type="Gene3D" id="3.20.20.480">
    <property type="entry name" value="Trimethylamine methyltransferase-like"/>
    <property type="match status" value="1"/>
</dbReference>
<dbReference type="AlphaFoldDB" id="X1PPP8"/>
<accession>X1PPP8</accession>
<feature type="non-terminal residue" evidence="4">
    <location>
        <position position="263"/>
    </location>
</feature>
<protein>
    <submittedName>
        <fullName evidence="4">Uncharacterized protein</fullName>
    </submittedName>
</protein>
<gene>
    <name evidence="4" type="ORF">S06H3_43181</name>
</gene>
<keyword evidence="2" id="KW-0489">Methyltransferase</keyword>
<dbReference type="EMBL" id="BARV01026759">
    <property type="protein sequence ID" value="GAI44466.1"/>
    <property type="molecule type" value="Genomic_DNA"/>
</dbReference>
<reference evidence="4" key="1">
    <citation type="journal article" date="2014" name="Front. Microbiol.">
        <title>High frequency of phylogenetically diverse reductive dehalogenase-homologous genes in deep subseafloor sedimentary metagenomes.</title>
        <authorList>
            <person name="Kawai M."/>
            <person name="Futagami T."/>
            <person name="Toyoda A."/>
            <person name="Takaki Y."/>
            <person name="Nishi S."/>
            <person name="Hori S."/>
            <person name="Arai W."/>
            <person name="Tsubouchi T."/>
            <person name="Morono Y."/>
            <person name="Uchiyama I."/>
            <person name="Ito T."/>
            <person name="Fujiyama A."/>
            <person name="Inagaki F."/>
            <person name="Takami H."/>
        </authorList>
    </citation>
    <scope>NUCLEOTIDE SEQUENCE</scope>
    <source>
        <strain evidence="4">Expedition CK06-06</strain>
    </source>
</reference>
<dbReference type="GO" id="GO:0015948">
    <property type="term" value="P:methanogenesis"/>
    <property type="evidence" value="ECO:0007669"/>
    <property type="project" value="InterPro"/>
</dbReference>
<evidence type="ECO:0000256" key="2">
    <source>
        <dbReference type="ARBA" id="ARBA00022603"/>
    </source>
</evidence>
<organism evidence="4">
    <name type="scientific">marine sediment metagenome</name>
    <dbReference type="NCBI Taxonomy" id="412755"/>
    <lineage>
        <taxon>unclassified sequences</taxon>
        <taxon>metagenomes</taxon>
        <taxon>ecological metagenomes</taxon>
    </lineage>
</organism>
<name>X1PPP8_9ZZZZ</name>
<dbReference type="InterPro" id="IPR038601">
    <property type="entry name" value="MttB-like_sf"/>
</dbReference>
<feature type="non-terminal residue" evidence="4">
    <location>
        <position position="1"/>
    </location>
</feature>